<dbReference type="AlphaFoldDB" id="A0AAE0GM11"/>
<evidence type="ECO:0000256" key="4">
    <source>
        <dbReference type="ARBA" id="ARBA00023015"/>
    </source>
</evidence>
<dbReference type="Proteomes" id="UP001190700">
    <property type="component" value="Unassembled WGS sequence"/>
</dbReference>
<evidence type="ECO:0000259" key="10">
    <source>
        <dbReference type="Pfam" id="PF04696"/>
    </source>
</evidence>
<feature type="region of interest" description="Disordered" evidence="9">
    <location>
        <begin position="400"/>
        <end position="423"/>
    </location>
</feature>
<proteinExistence type="inferred from homology"/>
<feature type="compositionally biased region" description="Basic and acidic residues" evidence="9">
    <location>
        <begin position="159"/>
        <end position="174"/>
    </location>
</feature>
<keyword evidence="4" id="KW-0805">Transcription regulation</keyword>
<evidence type="ECO:0000256" key="7">
    <source>
        <dbReference type="ARBA" id="ARBA00023242"/>
    </source>
</evidence>
<reference evidence="11 12" key="1">
    <citation type="journal article" date="2015" name="Genome Biol. Evol.">
        <title>Comparative Genomics of a Bacterivorous Green Alga Reveals Evolutionary Causalities and Consequences of Phago-Mixotrophic Mode of Nutrition.</title>
        <authorList>
            <person name="Burns J.A."/>
            <person name="Paasch A."/>
            <person name="Narechania A."/>
            <person name="Kim E."/>
        </authorList>
    </citation>
    <scope>NUCLEOTIDE SEQUENCE [LARGE SCALE GENOMIC DNA]</scope>
    <source>
        <strain evidence="11 12">PLY_AMNH</strain>
    </source>
</reference>
<comment type="subcellular location">
    <subcellularLocation>
        <location evidence="1">Nucleus</location>
    </subcellularLocation>
</comment>
<feature type="region of interest" description="Disordered" evidence="9">
    <location>
        <begin position="348"/>
        <end position="383"/>
    </location>
</feature>
<dbReference type="PANTHER" id="PTHR12707:SF0">
    <property type="entry name" value="PININ"/>
    <property type="match status" value="1"/>
</dbReference>
<protein>
    <recommendedName>
        <fullName evidence="10">Pinin/SDK/MemA protein domain-containing protein</fullName>
    </recommendedName>
</protein>
<keyword evidence="6" id="KW-0508">mRNA splicing</keyword>
<evidence type="ECO:0000256" key="8">
    <source>
        <dbReference type="SAM" id="Coils"/>
    </source>
</evidence>
<evidence type="ECO:0000256" key="6">
    <source>
        <dbReference type="ARBA" id="ARBA00023187"/>
    </source>
</evidence>
<gene>
    <name evidence="11" type="ORF">CYMTET_11565</name>
</gene>
<keyword evidence="12" id="KW-1185">Reference proteome</keyword>
<accession>A0AAE0GM11</accession>
<feature type="compositionally biased region" description="Gly residues" evidence="9">
    <location>
        <begin position="55"/>
        <end position="73"/>
    </location>
</feature>
<evidence type="ECO:0000256" key="5">
    <source>
        <dbReference type="ARBA" id="ARBA00023163"/>
    </source>
</evidence>
<feature type="compositionally biased region" description="Basic and acidic residues" evidence="9">
    <location>
        <begin position="138"/>
        <end position="151"/>
    </location>
</feature>
<keyword evidence="8" id="KW-0175">Coiled coil</keyword>
<feature type="coiled-coil region" evidence="8">
    <location>
        <begin position="5"/>
        <end position="32"/>
    </location>
</feature>
<feature type="domain" description="Pinin/SDK/MemA protein" evidence="10">
    <location>
        <begin position="174"/>
        <end position="302"/>
    </location>
</feature>
<dbReference type="GO" id="GO:0008380">
    <property type="term" value="P:RNA splicing"/>
    <property type="evidence" value="ECO:0007669"/>
    <property type="project" value="UniProtKB-KW"/>
</dbReference>
<keyword evidence="5" id="KW-0804">Transcription</keyword>
<feature type="compositionally biased region" description="Basic and acidic residues" evidence="9">
    <location>
        <begin position="191"/>
        <end position="200"/>
    </location>
</feature>
<name>A0AAE0GM11_9CHLO</name>
<dbReference type="Pfam" id="PF04696">
    <property type="entry name" value="Pinin_SDK_memA"/>
    <property type="match status" value="1"/>
</dbReference>
<dbReference type="GO" id="GO:0071013">
    <property type="term" value="C:catalytic step 2 spliceosome"/>
    <property type="evidence" value="ECO:0007669"/>
    <property type="project" value="TreeGrafter"/>
</dbReference>
<evidence type="ECO:0000256" key="1">
    <source>
        <dbReference type="ARBA" id="ARBA00004123"/>
    </source>
</evidence>
<evidence type="ECO:0000313" key="11">
    <source>
        <dbReference type="EMBL" id="KAK3280597.1"/>
    </source>
</evidence>
<dbReference type="GO" id="GO:0006397">
    <property type="term" value="P:mRNA processing"/>
    <property type="evidence" value="ECO:0007669"/>
    <property type="project" value="UniProtKB-KW"/>
</dbReference>
<sequence length="423" mass="47969">MEEDKKVEEDNISRLNTEIAALHEQRREVDDRLNELKPRGGKGFGGKGGFDALSGKGGRFGGKGGFGGRGFQGRDGMRYGRDERDFRDERHGRDNYDGSGGRGRERDRYDTEMMVEPAPKRRMMSSVVIGGSQQESTSKVDDRDDMAIKDLSEDEDEEALRRPPPKEEEKDPNTRKRNRRMFGSLLGTLQKFRDEDKKFQQTETASKRAIALRRASDRAQQESVRLRDMERQAMQEKRVEEIRLKGRINGKAEEKHMELAFATWAVHHSRLSNFLFTKAEPPIAFLPVQHTPETEALLQEAKKGFQTWSEAQPALLEEALQEVKAGRERLAAEAEARRANNQQRFQIGDNFEGKLKEDEDMEEAVGQTHEEGEVTDNPDPVVPQRRSVASVVKAAAMVEDELEDDDELVEDNPDALQGLLGES</sequence>
<dbReference type="EMBL" id="LGRX02004336">
    <property type="protein sequence ID" value="KAK3280597.1"/>
    <property type="molecule type" value="Genomic_DNA"/>
</dbReference>
<keyword evidence="3" id="KW-0507">mRNA processing</keyword>
<dbReference type="InterPro" id="IPR039853">
    <property type="entry name" value="Pinin"/>
</dbReference>
<feature type="region of interest" description="Disordered" evidence="9">
    <location>
        <begin position="55"/>
        <end position="232"/>
    </location>
</feature>
<dbReference type="InterPro" id="IPR006786">
    <property type="entry name" value="Pinin_SDK_MemA"/>
</dbReference>
<evidence type="ECO:0000256" key="9">
    <source>
        <dbReference type="SAM" id="MobiDB-lite"/>
    </source>
</evidence>
<evidence type="ECO:0000256" key="3">
    <source>
        <dbReference type="ARBA" id="ARBA00022664"/>
    </source>
</evidence>
<feature type="compositionally biased region" description="Acidic residues" evidence="9">
    <location>
        <begin position="400"/>
        <end position="413"/>
    </location>
</feature>
<evidence type="ECO:0000256" key="2">
    <source>
        <dbReference type="ARBA" id="ARBA00010386"/>
    </source>
</evidence>
<organism evidence="11 12">
    <name type="scientific">Cymbomonas tetramitiformis</name>
    <dbReference type="NCBI Taxonomy" id="36881"/>
    <lineage>
        <taxon>Eukaryota</taxon>
        <taxon>Viridiplantae</taxon>
        <taxon>Chlorophyta</taxon>
        <taxon>Pyramimonadophyceae</taxon>
        <taxon>Pyramimonadales</taxon>
        <taxon>Pyramimonadaceae</taxon>
        <taxon>Cymbomonas</taxon>
    </lineage>
</organism>
<keyword evidence="7" id="KW-0539">Nucleus</keyword>
<feature type="compositionally biased region" description="Basic and acidic residues" evidence="9">
    <location>
        <begin position="75"/>
        <end position="111"/>
    </location>
</feature>
<comment type="caution">
    <text evidence="11">The sequence shown here is derived from an EMBL/GenBank/DDBJ whole genome shotgun (WGS) entry which is preliminary data.</text>
</comment>
<feature type="compositionally biased region" description="Basic and acidic residues" evidence="9">
    <location>
        <begin position="214"/>
        <end position="232"/>
    </location>
</feature>
<dbReference type="PANTHER" id="PTHR12707">
    <property type="entry name" value="PINN"/>
    <property type="match status" value="1"/>
</dbReference>
<comment type="similarity">
    <text evidence="2">Belongs to the pinin family.</text>
</comment>
<evidence type="ECO:0000313" key="12">
    <source>
        <dbReference type="Proteomes" id="UP001190700"/>
    </source>
</evidence>